<dbReference type="AlphaFoldDB" id="A0AAW4MUL8"/>
<feature type="transmembrane region" description="Helical" evidence="2">
    <location>
        <begin position="45"/>
        <end position="66"/>
    </location>
</feature>
<dbReference type="SMART" id="SM00635">
    <property type="entry name" value="BID_2"/>
    <property type="match status" value="1"/>
</dbReference>
<name>A0AAW4MUL8_9FIRM</name>
<protein>
    <submittedName>
        <fullName evidence="4">Ig-like domain-containing protein</fullName>
    </submittedName>
</protein>
<dbReference type="Proteomes" id="UP001196408">
    <property type="component" value="Unassembled WGS sequence"/>
</dbReference>
<proteinExistence type="predicted"/>
<evidence type="ECO:0000256" key="2">
    <source>
        <dbReference type="SAM" id="Phobius"/>
    </source>
</evidence>
<dbReference type="Pfam" id="PF02368">
    <property type="entry name" value="Big_2"/>
    <property type="match status" value="1"/>
</dbReference>
<feature type="coiled-coil region" evidence="1">
    <location>
        <begin position="150"/>
        <end position="182"/>
    </location>
</feature>
<evidence type="ECO:0000313" key="4">
    <source>
        <dbReference type="EMBL" id="MBV3382345.1"/>
    </source>
</evidence>
<dbReference type="RefSeq" id="WP_217747308.1">
    <property type="nucleotide sequence ID" value="NZ_JAHOEB010000016.1"/>
</dbReference>
<feature type="transmembrane region" description="Helical" evidence="2">
    <location>
        <begin position="6"/>
        <end position="25"/>
    </location>
</feature>
<sequence>MKEKKMTWKKILLIIFFWPFAIIYYGGKYLIKFYKSSKYTVKQKVIYTIIGVCVLSALGAISASSLNPEIEKVTISDITLYKGTTKKIKSKITPDKVVVKNVEYTSYDPNIISINDKGNIEAKNEGATTVVCKVTDDNEKTVKSNKFKVIVELTEEQKEELRKKAEEEALKAEQELQQKRNSLSIDEAIRIRDECKQIVNQILNAPSTADYPGTFLDPLKDWGMRKVNNLVTVSSYVDAQNLFGSKPRTYFVMQFRMNDDGSGNLSYFKFGNQVVTGSYSN</sequence>
<keyword evidence="7" id="KW-1185">Reference proteome</keyword>
<dbReference type="Proteomes" id="UP001197492">
    <property type="component" value="Unassembled WGS sequence"/>
</dbReference>
<keyword evidence="2" id="KW-0472">Membrane</keyword>
<gene>
    <name evidence="4" type="ORF">KSV97_03675</name>
    <name evidence="5" type="ORF">KSW06_03660</name>
</gene>
<keyword evidence="2" id="KW-0812">Transmembrane</keyword>
<dbReference type="EMBL" id="JAHOEL010000016">
    <property type="protein sequence ID" value="MBV3392364.1"/>
    <property type="molecule type" value="Genomic_DNA"/>
</dbReference>
<accession>A0AAW4MUL8</accession>
<evidence type="ECO:0000259" key="3">
    <source>
        <dbReference type="SMART" id="SM00635"/>
    </source>
</evidence>
<dbReference type="InterPro" id="IPR003343">
    <property type="entry name" value="Big_2"/>
</dbReference>
<evidence type="ECO:0000256" key="1">
    <source>
        <dbReference type="SAM" id="Coils"/>
    </source>
</evidence>
<feature type="domain" description="BIG2" evidence="3">
    <location>
        <begin position="69"/>
        <end position="144"/>
    </location>
</feature>
<organism evidence="4 6">
    <name type="scientific">Catenibacterium mitsuokai</name>
    <dbReference type="NCBI Taxonomy" id="100886"/>
    <lineage>
        <taxon>Bacteria</taxon>
        <taxon>Bacillati</taxon>
        <taxon>Bacillota</taxon>
        <taxon>Erysipelotrichia</taxon>
        <taxon>Erysipelotrichales</taxon>
        <taxon>Coprobacillaceae</taxon>
        <taxon>Catenibacterium</taxon>
    </lineage>
</organism>
<dbReference type="EMBL" id="JAHOEF010000015">
    <property type="protein sequence ID" value="MBV3382345.1"/>
    <property type="molecule type" value="Genomic_DNA"/>
</dbReference>
<keyword evidence="2" id="KW-1133">Transmembrane helix</keyword>
<evidence type="ECO:0000313" key="7">
    <source>
        <dbReference type="Proteomes" id="UP001197492"/>
    </source>
</evidence>
<comment type="caution">
    <text evidence="4">The sequence shown here is derived from an EMBL/GenBank/DDBJ whole genome shotgun (WGS) entry which is preliminary data.</text>
</comment>
<evidence type="ECO:0000313" key="6">
    <source>
        <dbReference type="Proteomes" id="UP001196408"/>
    </source>
</evidence>
<keyword evidence="1" id="KW-0175">Coiled coil</keyword>
<evidence type="ECO:0000313" key="5">
    <source>
        <dbReference type="EMBL" id="MBV3392364.1"/>
    </source>
</evidence>
<reference evidence="4 7" key="1">
    <citation type="submission" date="2021-06" db="EMBL/GenBank/DDBJ databases">
        <title>Collection of gut derived symbiotic bacterial strains cultured from healthy donors.</title>
        <authorList>
            <person name="Lin H."/>
            <person name="Littmann E."/>
            <person name="Pamer E.G."/>
        </authorList>
    </citation>
    <scope>NUCLEOTIDE SEQUENCE</scope>
    <source>
        <strain evidence="5 7">MSK.21.70</strain>
        <strain evidence="4">MSK.21.82</strain>
    </source>
</reference>